<feature type="transmembrane region" description="Helical" evidence="1">
    <location>
        <begin position="6"/>
        <end position="28"/>
    </location>
</feature>
<dbReference type="RefSeq" id="WP_160718489.1">
    <property type="nucleotide sequence ID" value="NZ_SUMG01000001.1"/>
</dbReference>
<evidence type="ECO:0000313" key="3">
    <source>
        <dbReference type="Proteomes" id="UP000449710"/>
    </source>
</evidence>
<accession>A0AA43XI32</accession>
<feature type="transmembrane region" description="Helical" evidence="1">
    <location>
        <begin position="48"/>
        <end position="67"/>
    </location>
</feature>
<evidence type="ECO:0000313" key="2">
    <source>
        <dbReference type="EMBL" id="NBG87197.1"/>
    </source>
</evidence>
<keyword evidence="3" id="KW-1185">Reference proteome</keyword>
<dbReference type="EMBL" id="SUMG01000001">
    <property type="protein sequence ID" value="NBG87197.1"/>
    <property type="molecule type" value="Genomic_DNA"/>
</dbReference>
<gene>
    <name evidence="2" type="ORF">ISALK_01655</name>
</gene>
<feature type="transmembrane region" description="Helical" evidence="1">
    <location>
        <begin position="73"/>
        <end position="89"/>
    </location>
</feature>
<protein>
    <submittedName>
        <fullName evidence="2">Uncharacterized protein</fullName>
    </submittedName>
</protein>
<keyword evidence="1" id="KW-0472">Membrane</keyword>
<dbReference type="Proteomes" id="UP000449710">
    <property type="component" value="Unassembled WGS sequence"/>
</dbReference>
<keyword evidence="1" id="KW-0812">Transmembrane</keyword>
<evidence type="ECO:0000256" key="1">
    <source>
        <dbReference type="SAM" id="Phobius"/>
    </source>
</evidence>
<keyword evidence="1" id="KW-1133">Transmembrane helix</keyword>
<sequence>MNPFIFAIVTGIIIGVFSFFFEAVNKSVLRPFEPIQRVTGKLKRKKTVYYFSVVIVLLVVLFIVEVYSLNDMGFAMILGFVFAMNNIFFQKGFHEKKEHADMEE</sequence>
<proteinExistence type="predicted"/>
<dbReference type="AlphaFoldDB" id="A0AA43XI32"/>
<reference evidence="2 3" key="1">
    <citation type="submission" date="2019-04" db="EMBL/GenBank/DDBJ databases">
        <title>Isachenkonia alkalipeptolytica gen. nov. sp. nov. a new anaerobic, alkiliphilic organothrophic bacterium capable to reduce synthesized ferrihydrite isolated from a soda lake.</title>
        <authorList>
            <person name="Toshchakov S.V."/>
            <person name="Zavarzina D.G."/>
            <person name="Zhilina T.N."/>
            <person name="Kostrikina N.A."/>
            <person name="Kublanov I.V."/>
        </authorList>
    </citation>
    <scope>NUCLEOTIDE SEQUENCE [LARGE SCALE GENOMIC DNA]</scope>
    <source>
        <strain evidence="2 3">Z-1701</strain>
    </source>
</reference>
<organism evidence="2 3">
    <name type="scientific">Isachenkonia alkalipeptolytica</name>
    <dbReference type="NCBI Taxonomy" id="2565777"/>
    <lineage>
        <taxon>Bacteria</taxon>
        <taxon>Bacillati</taxon>
        <taxon>Bacillota</taxon>
        <taxon>Clostridia</taxon>
        <taxon>Eubacteriales</taxon>
        <taxon>Clostridiaceae</taxon>
        <taxon>Isachenkonia</taxon>
    </lineage>
</organism>
<name>A0AA43XI32_9CLOT</name>
<comment type="caution">
    <text evidence="2">The sequence shown here is derived from an EMBL/GenBank/DDBJ whole genome shotgun (WGS) entry which is preliminary data.</text>
</comment>